<keyword evidence="1" id="KW-0472">Membrane</keyword>
<name>S3K057_TREMA</name>
<organism evidence="2 3">
    <name type="scientific">Treponema maltophilum ATCC 51939</name>
    <dbReference type="NCBI Taxonomy" id="1125699"/>
    <lineage>
        <taxon>Bacteria</taxon>
        <taxon>Pseudomonadati</taxon>
        <taxon>Spirochaetota</taxon>
        <taxon>Spirochaetia</taxon>
        <taxon>Spirochaetales</taxon>
        <taxon>Treponemataceae</taxon>
        <taxon>Treponema</taxon>
    </lineage>
</organism>
<accession>S3K057</accession>
<dbReference type="HOGENOM" id="CLU_1730603_0_0_12"/>
<sequence>MAVSKRTLGGIVLQLALSLFLIVSGIVTLQLDGGFFGKIQAGVNGNELASAVYGFLKGDPATIVIIALGICELIAGIFLLANFFVDTGRITNTFVFIIIVMWLLVIALVDVMGRGGLLHGALASVGAFLTFLKSLSAHLLVLGALFTVWKR</sequence>
<evidence type="ECO:0000313" key="3">
    <source>
        <dbReference type="Proteomes" id="UP000014541"/>
    </source>
</evidence>
<dbReference type="RefSeq" id="WP_016524897.1">
    <property type="nucleotide sequence ID" value="NZ_KE332518.1"/>
</dbReference>
<feature type="transmembrane region" description="Helical" evidence="1">
    <location>
        <begin position="61"/>
        <end position="81"/>
    </location>
</feature>
<proteinExistence type="predicted"/>
<dbReference type="OrthoDB" id="363019at2"/>
<keyword evidence="3" id="KW-1185">Reference proteome</keyword>
<protein>
    <recommendedName>
        <fullName evidence="4">DoxX family protein</fullName>
    </recommendedName>
</protein>
<reference evidence="2 3" key="1">
    <citation type="submission" date="2013-04" db="EMBL/GenBank/DDBJ databases">
        <title>The Genome Sequence of Treponema maltophilum ATCC 51939.</title>
        <authorList>
            <consortium name="The Broad Institute Genomics Platform"/>
            <person name="Earl A."/>
            <person name="Ward D."/>
            <person name="Feldgarden M."/>
            <person name="Gevers D."/>
            <person name="Leonetti C."/>
            <person name="Blanton J.M."/>
            <person name="Dewhirst F.E."/>
            <person name="Izard J."/>
            <person name="Walker B."/>
            <person name="Young S."/>
            <person name="Zeng Q."/>
            <person name="Gargeya S."/>
            <person name="Fitzgerald M."/>
            <person name="Haas B."/>
            <person name="Abouelleil A."/>
            <person name="Allen A.W."/>
            <person name="Alvarado L."/>
            <person name="Arachchi H.M."/>
            <person name="Berlin A.M."/>
            <person name="Chapman S.B."/>
            <person name="Gainer-Dewar J."/>
            <person name="Goldberg J."/>
            <person name="Griggs A."/>
            <person name="Gujja S."/>
            <person name="Hansen M."/>
            <person name="Howarth C."/>
            <person name="Imamovic A."/>
            <person name="Ireland A."/>
            <person name="Larimer J."/>
            <person name="McCowan C."/>
            <person name="Murphy C."/>
            <person name="Pearson M."/>
            <person name="Poon T.W."/>
            <person name="Priest M."/>
            <person name="Roberts A."/>
            <person name="Saif S."/>
            <person name="Shea T."/>
            <person name="Sisk P."/>
            <person name="Sykes S."/>
            <person name="Wortman J."/>
            <person name="Nusbaum C."/>
            <person name="Birren B."/>
        </authorList>
    </citation>
    <scope>NUCLEOTIDE SEQUENCE [LARGE SCALE GENOMIC DNA]</scope>
    <source>
        <strain evidence="2 3">ATCC 51939</strain>
    </source>
</reference>
<keyword evidence="1" id="KW-0812">Transmembrane</keyword>
<dbReference type="AlphaFoldDB" id="S3K057"/>
<dbReference type="PATRIC" id="fig|1125699.3.peg.612"/>
<dbReference type="Proteomes" id="UP000014541">
    <property type="component" value="Unassembled WGS sequence"/>
</dbReference>
<feature type="transmembrane region" description="Helical" evidence="1">
    <location>
        <begin position="125"/>
        <end position="149"/>
    </location>
</feature>
<evidence type="ECO:0000313" key="2">
    <source>
        <dbReference type="EMBL" id="EPF30286.1"/>
    </source>
</evidence>
<dbReference type="EMBL" id="ATFF01000006">
    <property type="protein sequence ID" value="EPF30286.1"/>
    <property type="molecule type" value="Genomic_DNA"/>
</dbReference>
<evidence type="ECO:0000256" key="1">
    <source>
        <dbReference type="SAM" id="Phobius"/>
    </source>
</evidence>
<evidence type="ECO:0008006" key="4">
    <source>
        <dbReference type="Google" id="ProtNLM"/>
    </source>
</evidence>
<feature type="transmembrane region" description="Helical" evidence="1">
    <location>
        <begin position="12"/>
        <end position="31"/>
    </location>
</feature>
<dbReference type="eggNOG" id="ENOG5031CV3">
    <property type="taxonomic scope" value="Bacteria"/>
</dbReference>
<gene>
    <name evidence="2" type="ORF">HMPREF9194_00600</name>
</gene>
<feature type="transmembrane region" description="Helical" evidence="1">
    <location>
        <begin position="93"/>
        <end position="113"/>
    </location>
</feature>
<dbReference type="STRING" id="1125699.HMPREF9194_00600"/>
<keyword evidence="1" id="KW-1133">Transmembrane helix</keyword>
<comment type="caution">
    <text evidence="2">The sequence shown here is derived from an EMBL/GenBank/DDBJ whole genome shotgun (WGS) entry which is preliminary data.</text>
</comment>